<dbReference type="EMBL" id="VXIV02002473">
    <property type="protein sequence ID" value="KAF6025330.1"/>
    <property type="molecule type" value="Genomic_DNA"/>
</dbReference>
<dbReference type="Gene3D" id="2.60.40.10">
    <property type="entry name" value="Immunoglobulins"/>
    <property type="match status" value="6"/>
</dbReference>
<dbReference type="InterPro" id="IPR053879">
    <property type="entry name" value="HYDIN_VesB_CFA65-like_Ig"/>
</dbReference>
<reference evidence="7" key="1">
    <citation type="submission" date="2020-06" db="EMBL/GenBank/DDBJ databases">
        <title>Draft genome of Bugula neritina, a colonial animal packing powerful symbionts and potential medicines.</title>
        <authorList>
            <person name="Rayko M."/>
        </authorList>
    </citation>
    <scope>NUCLEOTIDE SEQUENCE [LARGE SCALE GENOMIC DNA]</scope>
    <source>
        <strain evidence="7">Kwan_BN1</strain>
    </source>
</reference>
<evidence type="ECO:0000256" key="4">
    <source>
        <dbReference type="ARBA" id="ARBA00023069"/>
    </source>
</evidence>
<dbReference type="Proteomes" id="UP000593567">
    <property type="component" value="Unassembled WGS sequence"/>
</dbReference>
<comment type="subcellular location">
    <subcellularLocation>
        <location evidence="1">Cell projection</location>
        <location evidence="1">Cilium</location>
    </subcellularLocation>
    <subcellularLocation>
        <location evidence="2">Cytoplasm</location>
    </subcellularLocation>
</comment>
<dbReference type="GO" id="GO:0005930">
    <property type="term" value="C:axoneme"/>
    <property type="evidence" value="ECO:0007669"/>
    <property type="project" value="TreeGrafter"/>
</dbReference>
<comment type="caution">
    <text evidence="7">The sequence shown here is derived from an EMBL/GenBank/DDBJ whole genome shotgun (WGS) entry which is preliminary data.</text>
</comment>
<keyword evidence="8" id="KW-1185">Reference proteome</keyword>
<dbReference type="AlphaFoldDB" id="A0A7J7JGG8"/>
<keyword evidence="4" id="KW-0969">Cilium</keyword>
<accession>A0A7J7JGG8</accession>
<evidence type="ECO:0000256" key="1">
    <source>
        <dbReference type="ARBA" id="ARBA00004138"/>
    </source>
</evidence>
<evidence type="ECO:0000259" key="6">
    <source>
        <dbReference type="Pfam" id="PF22544"/>
    </source>
</evidence>
<proteinExistence type="predicted"/>
<organism evidence="7 8">
    <name type="scientific">Bugula neritina</name>
    <name type="common">Brown bryozoan</name>
    <name type="synonym">Sertularia neritina</name>
    <dbReference type="NCBI Taxonomy" id="10212"/>
    <lineage>
        <taxon>Eukaryota</taxon>
        <taxon>Metazoa</taxon>
        <taxon>Spiralia</taxon>
        <taxon>Lophotrochozoa</taxon>
        <taxon>Bryozoa</taxon>
        <taxon>Gymnolaemata</taxon>
        <taxon>Cheilostomatida</taxon>
        <taxon>Flustrina</taxon>
        <taxon>Buguloidea</taxon>
        <taxon>Bugulidae</taxon>
        <taxon>Bugula</taxon>
    </lineage>
</organism>
<sequence>MRRPQKVELLDMAETTHQRFSHVSIDEPLFQPFPSEIFFQRCEPFKTHEVPLILRNNDKVPRLVKVVQADSPYFKIVAPLNCGDKVGPGLPTVYKIQFTPEDKRDYIHELVCITEREKFIVPVTAIGSRAMLDFPDNVNFEVCPVKHTSTKTLLVRNVGEREAKFTLSAEKPFSVKPSNGILPVNESLQISIDFTPTKTGDHYSDLELCYDTGETILIELHGASQDANVRLDKSSVRIENTYIGMAKQRTVTLTNRTNVIAHFRWSEFATQSSEDMQRSRVMVVNHTFNVYHSKGCNLSIRYLIRKTFMFIGDLTDSEKMETDRFLEECITDPSLRDKMSIINRTFQNRRRNVADNKMLFSDDVVKIDPAEGDIWPNSSAEITVIFKPDKAEVYNRTAFCDVTGRESRLPLKVTGLGIGPKVQFSCDVLDMGNIFVGSTHVYEIVMANKGDIDAIYTLIPSKTMFGKCFSFNPAESILMPEAHQAIQVMFSSQTLGNFEEEFEFQVDGAPEKVKVKFIGCVIGPTFHFNVNKIKFGTVSYGFLNSLQCTLSNTALVPMTFNLRVPGDGLAESSSASEMESTFSEAGSLIPKEFEITPSRGTLMPQSDIKIEIDLCSTSLKKYDSSLVVDVEGVGEEWLSIPIEAKCIVPSITVMSPLLDYGRCFLRYPYERKVELRNESSLPARYELLTQQVDDCCPILYSSSQRKGVIEPHSVKEVPLYIEAQGLEELTVTAYFMIVGSQESPLPVQIMCNGEGPVVHVTPLSLDWGQIPVLTDVVRVITLSNESLVPSRFTAHMIEPQQGEIPPEESFEISITNKMTWLDFKTNCKLTFLKVSRGQFLLRHMDLELPLSRLQKVIFIKQYDI</sequence>
<protein>
    <submittedName>
        <fullName evidence="7">HYDIN</fullName>
    </submittedName>
</protein>
<feature type="domain" description="HYDIN/VesB/CFA65-like Ig-like" evidence="6">
    <location>
        <begin position="420"/>
        <end position="520"/>
    </location>
</feature>
<dbReference type="PANTHER" id="PTHR23053">
    <property type="entry name" value="DLEC1 DELETED IN LUNG AND ESOPHAGEAL CANCER 1"/>
    <property type="match status" value="1"/>
</dbReference>
<evidence type="ECO:0000256" key="3">
    <source>
        <dbReference type="ARBA" id="ARBA00022490"/>
    </source>
</evidence>
<evidence type="ECO:0000313" key="7">
    <source>
        <dbReference type="EMBL" id="KAF6025330.1"/>
    </source>
</evidence>
<keyword evidence="5" id="KW-0966">Cell projection</keyword>
<feature type="domain" description="HYDIN/VesB/CFA65-like Ig-like" evidence="6">
    <location>
        <begin position="131"/>
        <end position="223"/>
    </location>
</feature>
<dbReference type="GO" id="GO:1904158">
    <property type="term" value="P:axonemal central apparatus assembly"/>
    <property type="evidence" value="ECO:0007669"/>
    <property type="project" value="TreeGrafter"/>
</dbReference>
<evidence type="ECO:0000313" key="8">
    <source>
        <dbReference type="Proteomes" id="UP000593567"/>
    </source>
</evidence>
<gene>
    <name evidence="7" type="ORF">EB796_016365</name>
</gene>
<dbReference type="InterPro" id="IPR033305">
    <property type="entry name" value="Hydin-like"/>
</dbReference>
<dbReference type="PANTHER" id="PTHR23053:SF0">
    <property type="entry name" value="HYDROCEPHALUS-INDUCING PROTEIN HOMOLOG"/>
    <property type="match status" value="1"/>
</dbReference>
<evidence type="ECO:0000256" key="2">
    <source>
        <dbReference type="ARBA" id="ARBA00004496"/>
    </source>
</evidence>
<dbReference type="InterPro" id="IPR013783">
    <property type="entry name" value="Ig-like_fold"/>
</dbReference>
<dbReference type="GO" id="GO:0003341">
    <property type="term" value="P:cilium movement"/>
    <property type="evidence" value="ECO:0007669"/>
    <property type="project" value="TreeGrafter"/>
</dbReference>
<name>A0A7J7JGG8_BUGNE</name>
<evidence type="ECO:0000256" key="5">
    <source>
        <dbReference type="ARBA" id="ARBA00023273"/>
    </source>
</evidence>
<keyword evidence="3" id="KW-0963">Cytoplasm</keyword>
<dbReference type="Pfam" id="PF22544">
    <property type="entry name" value="HYDIN_VesB_CFA65-like_Ig"/>
    <property type="match status" value="2"/>
</dbReference>
<dbReference type="OrthoDB" id="442692at2759"/>